<organism evidence="1 2">
    <name type="scientific">Henriciella pelagia</name>
    <dbReference type="NCBI Taxonomy" id="1977912"/>
    <lineage>
        <taxon>Bacteria</taxon>
        <taxon>Pseudomonadati</taxon>
        <taxon>Pseudomonadota</taxon>
        <taxon>Alphaproteobacteria</taxon>
        <taxon>Hyphomonadales</taxon>
        <taxon>Hyphomonadaceae</taxon>
        <taxon>Henriciella</taxon>
    </lineage>
</organism>
<evidence type="ECO:0000313" key="1">
    <source>
        <dbReference type="EMBL" id="GGB63310.1"/>
    </source>
</evidence>
<name>A0ABQ1JA54_9PROT</name>
<accession>A0ABQ1JA54</accession>
<dbReference type="Proteomes" id="UP000628854">
    <property type="component" value="Unassembled WGS sequence"/>
</dbReference>
<comment type="caution">
    <text evidence="1">The sequence shown here is derived from an EMBL/GenBank/DDBJ whole genome shotgun (WGS) entry which is preliminary data.</text>
</comment>
<reference evidence="2" key="1">
    <citation type="journal article" date="2019" name="Int. J. Syst. Evol. Microbiol.">
        <title>The Global Catalogue of Microorganisms (GCM) 10K type strain sequencing project: providing services to taxonomists for standard genome sequencing and annotation.</title>
        <authorList>
            <consortium name="The Broad Institute Genomics Platform"/>
            <consortium name="The Broad Institute Genome Sequencing Center for Infectious Disease"/>
            <person name="Wu L."/>
            <person name="Ma J."/>
        </authorList>
    </citation>
    <scope>NUCLEOTIDE SEQUENCE [LARGE SCALE GENOMIC DNA]</scope>
    <source>
        <strain evidence="2">CGMCC 1.15928</strain>
    </source>
</reference>
<dbReference type="EMBL" id="BMKF01000001">
    <property type="protein sequence ID" value="GGB63310.1"/>
    <property type="molecule type" value="Genomic_DNA"/>
</dbReference>
<sequence>MPRLKAMLAVASLSSFTRKAAKPRADFAHEPIRRPLDDCKADVQDDWLFDADHERSAHSDALNALSASLGRLREAISRVSVESPIVVEAEPAMSLGQMSFDSDLFDGEPMMVHAHEASPFDTLLFDEQASTVSYAGKADTQGLFRQAA</sequence>
<keyword evidence="2" id="KW-1185">Reference proteome</keyword>
<dbReference type="RefSeq" id="WP_084391583.1">
    <property type="nucleotide sequence ID" value="NZ_BMKF01000001.1"/>
</dbReference>
<protein>
    <submittedName>
        <fullName evidence="1">Uncharacterized protein</fullName>
    </submittedName>
</protein>
<gene>
    <name evidence="1" type="ORF">GCM10011503_10000</name>
</gene>
<evidence type="ECO:0000313" key="2">
    <source>
        <dbReference type="Proteomes" id="UP000628854"/>
    </source>
</evidence>
<proteinExistence type="predicted"/>